<dbReference type="AlphaFoldDB" id="A0AAX4J7Y0"/>
<organism evidence="3 4">
    <name type="scientific">Vairimorpha necatrix</name>
    <dbReference type="NCBI Taxonomy" id="6039"/>
    <lineage>
        <taxon>Eukaryota</taxon>
        <taxon>Fungi</taxon>
        <taxon>Fungi incertae sedis</taxon>
        <taxon>Microsporidia</taxon>
        <taxon>Nosematidae</taxon>
        <taxon>Vairimorpha</taxon>
    </lineage>
</organism>
<keyword evidence="2" id="KW-0732">Signal</keyword>
<dbReference type="RefSeq" id="XP_065328224.1">
    <property type="nucleotide sequence ID" value="XM_065472152.1"/>
</dbReference>
<keyword evidence="1" id="KW-0472">Membrane</keyword>
<proteinExistence type="predicted"/>
<dbReference type="GeneID" id="90539886"/>
<evidence type="ECO:0000256" key="1">
    <source>
        <dbReference type="SAM" id="Phobius"/>
    </source>
</evidence>
<name>A0AAX4J7Y0_9MICR</name>
<keyword evidence="1" id="KW-0812">Transmembrane</keyword>
<feature type="chain" id="PRO_5043960181" evidence="2">
    <location>
        <begin position="16"/>
        <end position="394"/>
    </location>
</feature>
<sequence length="394" mass="46565">MVSNFLFFHILSILAIKLKSSKRDRLLINNPLFSESENTCFLFDDLLDTDKLPQKTAFVMGESIWKNIVSNPKFNDILKKDNITMVFEKNKKLYEVSYFHILRWNYLINFYLDISSKTVDVTKLGFDFSCKIYYMTFDILRSLNFCYKDRMLNSKIREEELQKILDENLCFKSNGMNNWPSVYFKCCEGIVLNIDKCIEQDKRFYYIEKLKTNQKNILCSECSSDFYDFKNITPNVSDLNNTNDNAEIYWDGESLKNFCRPTTSFSTTRNMTYNYINEISNNTGFDYTSLLSTFSNETQMNDKDNSIISTTSDRNGTYYDLYTSSANNAYIIILCMIFLPLILIGSFYCFYRYRKYSIKKAIKKSNSVFYEPVQAEENINDDKDAYLYEIEKIY</sequence>
<reference evidence="3" key="1">
    <citation type="journal article" date="2024" name="BMC Genomics">
        <title>Functional annotation of a divergent genome using sequence and structure-based similarity.</title>
        <authorList>
            <person name="Svedberg D."/>
            <person name="Winiger R.R."/>
            <person name="Berg A."/>
            <person name="Sharma H."/>
            <person name="Tellgren-Roth C."/>
            <person name="Debrunner-Vossbrinck B.A."/>
            <person name="Vossbrinck C.R."/>
            <person name="Barandun J."/>
        </authorList>
    </citation>
    <scope>NUCLEOTIDE SEQUENCE</scope>
    <source>
        <strain evidence="3">Illinois isolate</strain>
    </source>
</reference>
<evidence type="ECO:0000313" key="4">
    <source>
        <dbReference type="Proteomes" id="UP001334084"/>
    </source>
</evidence>
<keyword evidence="4" id="KW-1185">Reference proteome</keyword>
<accession>A0AAX4J7Y0</accession>
<evidence type="ECO:0000313" key="3">
    <source>
        <dbReference type="EMBL" id="WUR02079.1"/>
    </source>
</evidence>
<dbReference type="Proteomes" id="UP001334084">
    <property type="component" value="Chromosome 1"/>
</dbReference>
<evidence type="ECO:0000256" key="2">
    <source>
        <dbReference type="SAM" id="SignalP"/>
    </source>
</evidence>
<feature type="transmembrane region" description="Helical" evidence="1">
    <location>
        <begin position="329"/>
        <end position="351"/>
    </location>
</feature>
<dbReference type="KEGG" id="vnx:VNE69_01021"/>
<feature type="signal peptide" evidence="2">
    <location>
        <begin position="1"/>
        <end position="15"/>
    </location>
</feature>
<gene>
    <name evidence="3" type="ORF">VNE69_01021</name>
</gene>
<dbReference type="EMBL" id="CP142726">
    <property type="protein sequence ID" value="WUR02079.1"/>
    <property type="molecule type" value="Genomic_DNA"/>
</dbReference>
<protein>
    <submittedName>
        <fullName evidence="3">SP-containing membrane protein</fullName>
    </submittedName>
</protein>
<keyword evidence="1" id="KW-1133">Transmembrane helix</keyword>